<dbReference type="AlphaFoldDB" id="A0A2H5Q9N0"/>
<gene>
    <name evidence="4" type="ORF">CUMW_209270</name>
</gene>
<organism evidence="4 5">
    <name type="scientific">Citrus unshiu</name>
    <name type="common">Satsuma mandarin</name>
    <name type="synonym">Citrus nobilis var. unshiu</name>
    <dbReference type="NCBI Taxonomy" id="55188"/>
    <lineage>
        <taxon>Eukaryota</taxon>
        <taxon>Viridiplantae</taxon>
        <taxon>Streptophyta</taxon>
        <taxon>Embryophyta</taxon>
        <taxon>Tracheophyta</taxon>
        <taxon>Spermatophyta</taxon>
        <taxon>Magnoliopsida</taxon>
        <taxon>eudicotyledons</taxon>
        <taxon>Gunneridae</taxon>
        <taxon>Pentapetalae</taxon>
        <taxon>rosids</taxon>
        <taxon>malvids</taxon>
        <taxon>Sapindales</taxon>
        <taxon>Rutaceae</taxon>
        <taxon>Aurantioideae</taxon>
        <taxon>Citrus</taxon>
    </lineage>
</organism>
<dbReference type="Proteomes" id="UP000236630">
    <property type="component" value="Unassembled WGS sequence"/>
</dbReference>
<keyword evidence="5" id="KW-1185">Reference proteome</keyword>
<keyword evidence="2" id="KW-0175">Coiled coil</keyword>
<dbReference type="GO" id="GO:0006355">
    <property type="term" value="P:regulation of DNA-templated transcription"/>
    <property type="evidence" value="ECO:0007669"/>
    <property type="project" value="InterPro"/>
</dbReference>
<accession>A0A2H5Q9N0</accession>
<dbReference type="PANTHER" id="PTHR31662">
    <property type="entry name" value="BNAANNG10740D PROTEIN-RELATED"/>
    <property type="match status" value="1"/>
</dbReference>
<name>A0A2H5Q9N0_CITUN</name>
<sequence>MDLENLIVADSEDQDGQKVDKRSVQPQVWTEEQEICILNGLIKFSTKKGIDPLKHKKRFFSYIRGSLAVEEEFTLSQLNDKLKSLQKKFKNNLNKGKGISTPHENRLFELSKKIWGDDIKSVPATTEANIEKFGELGENKIEQVLEQLGEAKRIEFKKEWDELQILELKLSVKRAELVQFQSEIMLDAMMKKFATN</sequence>
<reference evidence="4 5" key="1">
    <citation type="journal article" date="2017" name="Front. Genet.">
        <title>Draft sequencing of the heterozygous diploid genome of Satsuma (Citrus unshiu Marc.) using a hybrid assembly approach.</title>
        <authorList>
            <person name="Shimizu T."/>
            <person name="Tanizawa Y."/>
            <person name="Mochizuki T."/>
            <person name="Nagasaki H."/>
            <person name="Yoshioka T."/>
            <person name="Toyoda A."/>
            <person name="Fujiyama A."/>
            <person name="Kaminuma E."/>
            <person name="Nakamura Y."/>
        </authorList>
    </citation>
    <scope>NUCLEOTIDE SEQUENCE [LARGE SCALE GENOMIC DNA]</scope>
    <source>
        <strain evidence="5">cv. Miyagawa wase</strain>
    </source>
</reference>
<comment type="caution">
    <text evidence="4">The sequence shown here is derived from an EMBL/GenBank/DDBJ whole genome shotgun (WGS) entry which is preliminary data.</text>
</comment>
<evidence type="ECO:0000313" key="4">
    <source>
        <dbReference type="EMBL" id="GAY61347.1"/>
    </source>
</evidence>
<proteinExistence type="inferred from homology"/>
<dbReference type="InterPro" id="IPR007592">
    <property type="entry name" value="GEBP"/>
</dbReference>
<evidence type="ECO:0000313" key="5">
    <source>
        <dbReference type="Proteomes" id="UP000236630"/>
    </source>
</evidence>
<evidence type="ECO:0000259" key="3">
    <source>
        <dbReference type="Pfam" id="PF04504"/>
    </source>
</evidence>
<protein>
    <recommendedName>
        <fullName evidence="3">Glabrous enhancer-binding protein-like DBD domain-containing protein</fullName>
    </recommendedName>
</protein>
<dbReference type="EMBL" id="BDQV01000266">
    <property type="protein sequence ID" value="GAY61347.1"/>
    <property type="molecule type" value="Genomic_DNA"/>
</dbReference>
<feature type="coiled-coil region" evidence="2">
    <location>
        <begin position="68"/>
        <end position="95"/>
    </location>
</feature>
<evidence type="ECO:0000256" key="1">
    <source>
        <dbReference type="ARBA" id="ARBA00010820"/>
    </source>
</evidence>
<comment type="similarity">
    <text evidence="1">Belongs to the GeBP family.</text>
</comment>
<dbReference type="PANTHER" id="PTHR31662:SF33">
    <property type="entry name" value="DNA-BINDING STOREKEEPER PROTEIN TRANSCRIPTIONAL REGULATOR-LIKE PROTEIN"/>
    <property type="match status" value="1"/>
</dbReference>
<dbReference type="STRING" id="55188.A0A2H5Q9N0"/>
<feature type="domain" description="Glabrous enhancer-binding protein-like DBD" evidence="3">
    <location>
        <begin position="27"/>
        <end position="116"/>
    </location>
</feature>
<evidence type="ECO:0000256" key="2">
    <source>
        <dbReference type="SAM" id="Coils"/>
    </source>
</evidence>
<dbReference type="InterPro" id="IPR053932">
    <property type="entry name" value="GeBP-like_DBD"/>
</dbReference>
<dbReference type="Pfam" id="PF04504">
    <property type="entry name" value="GeBP-like_DBD"/>
    <property type="match status" value="1"/>
</dbReference>
<dbReference type="GO" id="GO:0005634">
    <property type="term" value="C:nucleus"/>
    <property type="evidence" value="ECO:0007669"/>
    <property type="project" value="TreeGrafter"/>
</dbReference>